<dbReference type="InterPro" id="IPR013222">
    <property type="entry name" value="Glyco_hyd_98_carb-bd"/>
</dbReference>
<dbReference type="Proteomes" id="UP001565927">
    <property type="component" value="Unassembled WGS sequence"/>
</dbReference>
<reference evidence="3 4" key="1">
    <citation type="submission" date="2024-07" db="EMBL/GenBank/DDBJ databases">
        <authorList>
            <person name="Thanompreechachai J."/>
            <person name="Duangmal K."/>
        </authorList>
    </citation>
    <scope>NUCLEOTIDE SEQUENCE [LARGE SCALE GENOMIC DNA]</scope>
    <source>
        <strain evidence="3 4">LSe6-4</strain>
    </source>
</reference>
<evidence type="ECO:0000259" key="2">
    <source>
        <dbReference type="SMART" id="SM00776"/>
    </source>
</evidence>
<dbReference type="PANTHER" id="PTHR30032">
    <property type="entry name" value="N-ACETYLMURAMOYL-L-ALANINE AMIDASE-RELATED"/>
    <property type="match status" value="1"/>
</dbReference>
<keyword evidence="4" id="KW-1185">Reference proteome</keyword>
<dbReference type="InterPro" id="IPR038637">
    <property type="entry name" value="NPCBM_sf"/>
</dbReference>
<organism evidence="3 4">
    <name type="scientific">Kineococcus halophytocola</name>
    <dbReference type="NCBI Taxonomy" id="3234027"/>
    <lineage>
        <taxon>Bacteria</taxon>
        <taxon>Bacillati</taxon>
        <taxon>Actinomycetota</taxon>
        <taxon>Actinomycetes</taxon>
        <taxon>Kineosporiales</taxon>
        <taxon>Kineosporiaceae</taxon>
        <taxon>Kineococcus</taxon>
    </lineage>
</organism>
<protein>
    <submittedName>
        <fullName evidence="3">Cell wall-binding repeat-containing protein</fullName>
    </submittedName>
</protein>
<proteinExistence type="predicted"/>
<dbReference type="Gene3D" id="3.40.50.12090">
    <property type="match status" value="2"/>
</dbReference>
<dbReference type="EMBL" id="JBGFTU010000002">
    <property type="protein sequence ID" value="MEZ0163692.1"/>
    <property type="molecule type" value="Genomic_DNA"/>
</dbReference>
<dbReference type="InterPro" id="IPR007253">
    <property type="entry name" value="Cell_wall-bd_2"/>
</dbReference>
<evidence type="ECO:0000313" key="4">
    <source>
        <dbReference type="Proteomes" id="UP001565927"/>
    </source>
</evidence>
<dbReference type="InterPro" id="IPR051922">
    <property type="entry name" value="Bact_Sporulation_Assoc"/>
</dbReference>
<comment type="caution">
    <text evidence="3">The sequence shown here is derived from an EMBL/GenBank/DDBJ whole genome shotgun (WGS) entry which is preliminary data.</text>
</comment>
<accession>A0ABV4GWK8</accession>
<dbReference type="InterPro" id="IPR008979">
    <property type="entry name" value="Galactose-bd-like_sf"/>
</dbReference>
<keyword evidence="1" id="KW-0732">Signal</keyword>
<dbReference type="Pfam" id="PF08305">
    <property type="entry name" value="NPCBM"/>
    <property type="match status" value="1"/>
</dbReference>
<feature type="chain" id="PRO_5046554678" evidence="1">
    <location>
        <begin position="28"/>
        <end position="479"/>
    </location>
</feature>
<dbReference type="PANTHER" id="PTHR30032:SF8">
    <property type="entry name" value="GERMINATION-SPECIFIC N-ACETYLMURAMOYL-L-ALANINE AMIDASE"/>
    <property type="match status" value="1"/>
</dbReference>
<dbReference type="SUPFAM" id="SSF49785">
    <property type="entry name" value="Galactose-binding domain-like"/>
    <property type="match status" value="1"/>
</dbReference>
<evidence type="ECO:0000313" key="3">
    <source>
        <dbReference type="EMBL" id="MEZ0163692.1"/>
    </source>
</evidence>
<evidence type="ECO:0000256" key="1">
    <source>
        <dbReference type="SAM" id="SignalP"/>
    </source>
</evidence>
<dbReference type="SMART" id="SM00776">
    <property type="entry name" value="NPCBM"/>
    <property type="match status" value="1"/>
</dbReference>
<name>A0ABV4GWK8_9ACTN</name>
<feature type="signal peptide" evidence="1">
    <location>
        <begin position="1"/>
        <end position="27"/>
    </location>
</feature>
<sequence length="479" mass="49146">MIRTSPAAARRAAAAVVLAGLVGGAAATGADASPVRFHQVYGADRYTTSALVDDDPTQTAYVVSGTNYPDGLTAGAVAGRSGGNVYLTERGALPPAVRERIVYASKIVVVGGEASVGADVTTWLQQNTRAALSRVSGVDRFDTAAALSAASYPTPAAGAPGVQNVVIATGHDYPDALAASAAAAHVQSPLLLVRADGIPASVVTELQRLRPRAITVVGGADRVGDTVLTQLQGLTSGPITRIAGTDRYDTANRVSAAFFRDAEQVTLASGETFADALAAGAAAGRHAGPLLLTASTCLTEQTNLEIERLQAPHGEDAELDAIGGPSRISAEAAKRTNCQPPGTARKTYLDDLTYVQGSGRYRYDHATIAGRFYPRSTAFDADPRNSDYGTWSLGGKRSRFTAVAGIADGNTSGLSSTVAVYGDEKLLASGVVAKGAPVAFDVDVRGVDNLKVVTTTPNAALSPSAPDLNRVYFGDAAVS</sequence>
<dbReference type="Gene3D" id="2.60.120.1060">
    <property type="entry name" value="NPCBM/NEW2 domain"/>
    <property type="match status" value="1"/>
</dbReference>
<gene>
    <name evidence="3" type="ORF">AB2L27_02800</name>
</gene>
<feature type="domain" description="Glycosyl hydrolase family 98 putative carbohydrate-binding module" evidence="2">
    <location>
        <begin position="343"/>
        <end position="463"/>
    </location>
</feature>
<dbReference type="Pfam" id="PF04122">
    <property type="entry name" value="CW_binding_2"/>
    <property type="match status" value="3"/>
</dbReference>
<dbReference type="RefSeq" id="WP_370439941.1">
    <property type="nucleotide sequence ID" value="NZ_JBGFTU010000002.1"/>
</dbReference>